<keyword evidence="3" id="KW-0464">Manganese</keyword>
<dbReference type="AlphaFoldDB" id="A0A381UJR5"/>
<dbReference type="GO" id="GO:0046872">
    <property type="term" value="F:metal ion binding"/>
    <property type="evidence" value="ECO:0007669"/>
    <property type="project" value="UniProtKB-KW"/>
</dbReference>
<dbReference type="Gene3D" id="3.40.190.90">
    <property type="match status" value="1"/>
</dbReference>
<evidence type="ECO:0000256" key="1">
    <source>
        <dbReference type="ARBA" id="ARBA00022723"/>
    </source>
</evidence>
<evidence type="ECO:0000313" key="5">
    <source>
        <dbReference type="EMBL" id="SVA27981.1"/>
    </source>
</evidence>
<dbReference type="PANTHER" id="PTHR30447:SF0">
    <property type="entry name" value="FRUCTOSE-1,6-BISPHOSPHATASE 1 CLASS 2-RELATED"/>
    <property type="match status" value="1"/>
</dbReference>
<evidence type="ECO:0008006" key="6">
    <source>
        <dbReference type="Google" id="ProtNLM"/>
    </source>
</evidence>
<dbReference type="GO" id="GO:0005829">
    <property type="term" value="C:cytosol"/>
    <property type="evidence" value="ECO:0007669"/>
    <property type="project" value="TreeGrafter"/>
</dbReference>
<dbReference type="Gene3D" id="3.30.540.10">
    <property type="entry name" value="Fructose-1,6-Bisphosphatase, subunit A, domain 1"/>
    <property type="match status" value="1"/>
</dbReference>
<dbReference type="GO" id="GO:0006071">
    <property type="term" value="P:glycerol metabolic process"/>
    <property type="evidence" value="ECO:0007669"/>
    <property type="project" value="InterPro"/>
</dbReference>
<dbReference type="NCBIfam" id="TIGR00330">
    <property type="entry name" value="glpX"/>
    <property type="match status" value="1"/>
</dbReference>
<organism evidence="5">
    <name type="scientific">marine metagenome</name>
    <dbReference type="NCBI Taxonomy" id="408172"/>
    <lineage>
        <taxon>unclassified sequences</taxon>
        <taxon>metagenomes</taxon>
        <taxon>ecological metagenomes</taxon>
    </lineage>
</organism>
<dbReference type="InterPro" id="IPR004464">
    <property type="entry name" value="FBPase_class-2/SBPase"/>
</dbReference>
<gene>
    <name evidence="5" type="ORF">METZ01_LOCUS80835</name>
</gene>
<keyword evidence="2" id="KW-0378">Hydrolase</keyword>
<dbReference type="Pfam" id="PF03320">
    <property type="entry name" value="FBPase_glpX"/>
    <property type="match status" value="1"/>
</dbReference>
<dbReference type="EMBL" id="UINC01006514">
    <property type="protein sequence ID" value="SVA27981.1"/>
    <property type="molecule type" value="Genomic_DNA"/>
</dbReference>
<feature type="non-terminal residue" evidence="5">
    <location>
        <position position="278"/>
    </location>
</feature>
<evidence type="ECO:0000256" key="4">
    <source>
        <dbReference type="ARBA" id="ARBA00023277"/>
    </source>
</evidence>
<dbReference type="GO" id="GO:0006094">
    <property type="term" value="P:gluconeogenesis"/>
    <property type="evidence" value="ECO:0007669"/>
    <property type="project" value="InterPro"/>
</dbReference>
<protein>
    <recommendedName>
        <fullName evidence="6">Fructose-bisphosphatase</fullName>
    </recommendedName>
</protein>
<reference evidence="5" key="1">
    <citation type="submission" date="2018-05" db="EMBL/GenBank/DDBJ databases">
        <authorList>
            <person name="Lanie J.A."/>
            <person name="Ng W.-L."/>
            <person name="Kazmierczak K.M."/>
            <person name="Andrzejewski T.M."/>
            <person name="Davidsen T.M."/>
            <person name="Wayne K.J."/>
            <person name="Tettelin H."/>
            <person name="Glass J.I."/>
            <person name="Rusch D."/>
            <person name="Podicherti R."/>
            <person name="Tsui H.-C.T."/>
            <person name="Winkler M.E."/>
        </authorList>
    </citation>
    <scope>NUCLEOTIDE SEQUENCE</scope>
</reference>
<sequence>MGKEFLDRNLALEAVRVTEAAALSSSFHMGRGNEKAADQAAVNAMREFLNNLSIDGTVVIGEGERDKAPMLYIGEKVGMGGPKVDIALDPLEGTTITAKGGENALSVLAMAEQGGFLHSPDIYMHKIAYGKKYESLDIDPESPSDEIVKNFAKYSGIKIENIVVCILDRPRHKELIDKVRSIGARIKLIPDGDVSAVIATSFEDSGVDIYMGIGGSPEGVLAAAALRCIGGKIYTKLIFDNDKQIERAKLMGISDPNRIYLTNDLASGDVMFSATGVT</sequence>
<proteinExistence type="predicted"/>
<name>A0A381UJR5_9ZZZZ</name>
<accession>A0A381UJR5</accession>
<evidence type="ECO:0000256" key="2">
    <source>
        <dbReference type="ARBA" id="ARBA00022801"/>
    </source>
</evidence>
<dbReference type="CDD" id="cd01516">
    <property type="entry name" value="FBPase_glpX"/>
    <property type="match status" value="1"/>
</dbReference>
<evidence type="ECO:0000256" key="3">
    <source>
        <dbReference type="ARBA" id="ARBA00023211"/>
    </source>
</evidence>
<keyword evidence="4" id="KW-0119">Carbohydrate metabolism</keyword>
<keyword evidence="1" id="KW-0479">Metal-binding</keyword>
<dbReference type="PANTHER" id="PTHR30447">
    <property type="entry name" value="FRUCTOSE-1,6-BISPHOSPHATASE CLASS 2"/>
    <property type="match status" value="1"/>
</dbReference>
<dbReference type="GO" id="GO:0030388">
    <property type="term" value="P:fructose 1,6-bisphosphate metabolic process"/>
    <property type="evidence" value="ECO:0007669"/>
    <property type="project" value="TreeGrafter"/>
</dbReference>
<dbReference type="GO" id="GO:0042132">
    <property type="term" value="F:fructose 1,6-bisphosphate 1-phosphatase activity"/>
    <property type="evidence" value="ECO:0007669"/>
    <property type="project" value="InterPro"/>
</dbReference>
<dbReference type="SUPFAM" id="SSF56655">
    <property type="entry name" value="Carbohydrate phosphatase"/>
    <property type="match status" value="1"/>
</dbReference>